<dbReference type="PROSITE" id="PS52015">
    <property type="entry name" value="TONB_CTD"/>
    <property type="match status" value="1"/>
</dbReference>
<keyword evidence="3" id="KW-0813">Transport</keyword>
<organism evidence="13 14">
    <name type="scientific">Sphingobium cyanobacteriorum</name>
    <dbReference type="NCBI Taxonomy" id="3063954"/>
    <lineage>
        <taxon>Bacteria</taxon>
        <taxon>Pseudomonadati</taxon>
        <taxon>Pseudomonadota</taxon>
        <taxon>Alphaproteobacteria</taxon>
        <taxon>Sphingomonadales</taxon>
        <taxon>Sphingomonadaceae</taxon>
        <taxon>Sphingobium</taxon>
    </lineage>
</organism>
<keyword evidence="6 11" id="KW-0812">Transmembrane</keyword>
<dbReference type="SUPFAM" id="SSF74653">
    <property type="entry name" value="TolA/TonB C-terminal domain"/>
    <property type="match status" value="1"/>
</dbReference>
<feature type="transmembrane region" description="Helical" evidence="11">
    <location>
        <begin position="43"/>
        <end position="64"/>
    </location>
</feature>
<keyword evidence="7" id="KW-0653">Protein transport</keyword>
<dbReference type="Pfam" id="PF03544">
    <property type="entry name" value="TonB_C"/>
    <property type="match status" value="1"/>
</dbReference>
<evidence type="ECO:0000313" key="13">
    <source>
        <dbReference type="EMBL" id="MDO7836268.1"/>
    </source>
</evidence>
<evidence type="ECO:0000256" key="2">
    <source>
        <dbReference type="ARBA" id="ARBA00006555"/>
    </source>
</evidence>
<comment type="subcellular location">
    <subcellularLocation>
        <location evidence="1">Cell inner membrane</location>
        <topology evidence="1">Single-pass membrane protein</topology>
        <orientation evidence="1">Periplasmic side</orientation>
    </subcellularLocation>
</comment>
<dbReference type="Gene3D" id="3.30.1150.10">
    <property type="match status" value="1"/>
</dbReference>
<comment type="caution">
    <text evidence="13">The sequence shown here is derived from an EMBL/GenBank/DDBJ whole genome shotgun (WGS) entry which is preliminary data.</text>
</comment>
<evidence type="ECO:0000256" key="10">
    <source>
        <dbReference type="SAM" id="MobiDB-lite"/>
    </source>
</evidence>
<keyword evidence="9 11" id="KW-0472">Membrane</keyword>
<dbReference type="RefSeq" id="WP_304536683.1">
    <property type="nucleotide sequence ID" value="NZ_JAUQOM010000007.1"/>
</dbReference>
<feature type="region of interest" description="Disordered" evidence="10">
    <location>
        <begin position="83"/>
        <end position="121"/>
    </location>
</feature>
<feature type="domain" description="TonB C-terminal" evidence="12">
    <location>
        <begin position="164"/>
        <end position="255"/>
    </location>
</feature>
<accession>A0ABT8ZPA2</accession>
<comment type="similarity">
    <text evidence="2">Belongs to the TonB family.</text>
</comment>
<name>A0ABT8ZPA2_9SPHN</name>
<dbReference type="NCBIfam" id="TIGR01352">
    <property type="entry name" value="tonB_Cterm"/>
    <property type="match status" value="1"/>
</dbReference>
<dbReference type="PANTHER" id="PTHR33446">
    <property type="entry name" value="PROTEIN TONB-RELATED"/>
    <property type="match status" value="1"/>
</dbReference>
<evidence type="ECO:0000256" key="7">
    <source>
        <dbReference type="ARBA" id="ARBA00022927"/>
    </source>
</evidence>
<dbReference type="PANTHER" id="PTHR33446:SF2">
    <property type="entry name" value="PROTEIN TONB"/>
    <property type="match status" value="1"/>
</dbReference>
<evidence type="ECO:0000256" key="1">
    <source>
        <dbReference type="ARBA" id="ARBA00004383"/>
    </source>
</evidence>
<keyword evidence="8 11" id="KW-1133">Transmembrane helix</keyword>
<evidence type="ECO:0000313" key="14">
    <source>
        <dbReference type="Proteomes" id="UP001176471"/>
    </source>
</evidence>
<evidence type="ECO:0000256" key="3">
    <source>
        <dbReference type="ARBA" id="ARBA00022448"/>
    </source>
</evidence>
<evidence type="ECO:0000256" key="6">
    <source>
        <dbReference type="ARBA" id="ARBA00022692"/>
    </source>
</evidence>
<proteinExistence type="inferred from homology"/>
<dbReference type="EMBL" id="JAUQOM010000007">
    <property type="protein sequence ID" value="MDO7836268.1"/>
    <property type="molecule type" value="Genomic_DNA"/>
</dbReference>
<evidence type="ECO:0000259" key="12">
    <source>
        <dbReference type="PROSITE" id="PS52015"/>
    </source>
</evidence>
<keyword evidence="5" id="KW-0997">Cell inner membrane</keyword>
<dbReference type="InterPro" id="IPR051045">
    <property type="entry name" value="TonB-dependent_transducer"/>
</dbReference>
<keyword evidence="14" id="KW-1185">Reference proteome</keyword>
<feature type="compositionally biased region" description="Basic and acidic residues" evidence="10">
    <location>
        <begin position="92"/>
        <end position="111"/>
    </location>
</feature>
<reference evidence="13" key="1">
    <citation type="submission" date="2023-07" db="EMBL/GenBank/DDBJ databases">
        <title>Bacterial whole genome sequence for Sphingobium sp. HBC34.</title>
        <authorList>
            <person name="Le V."/>
            <person name="Ko S.-R."/>
            <person name="Ahn C.-Y."/>
            <person name="Oh H.-M."/>
        </authorList>
    </citation>
    <scope>NUCLEOTIDE SEQUENCE</scope>
    <source>
        <strain evidence="13">HBC34</strain>
    </source>
</reference>
<evidence type="ECO:0000256" key="4">
    <source>
        <dbReference type="ARBA" id="ARBA00022475"/>
    </source>
</evidence>
<evidence type="ECO:0000256" key="9">
    <source>
        <dbReference type="ARBA" id="ARBA00023136"/>
    </source>
</evidence>
<protein>
    <submittedName>
        <fullName evidence="13">TonB family protein</fullName>
    </submittedName>
</protein>
<dbReference type="InterPro" id="IPR037682">
    <property type="entry name" value="TonB_C"/>
</dbReference>
<keyword evidence="4" id="KW-1003">Cell membrane</keyword>
<dbReference type="Proteomes" id="UP001176471">
    <property type="component" value="Unassembled WGS sequence"/>
</dbReference>
<sequence>MLLNDVRPNANERAERASPPVVRASCDTIVERHGYRAPASSRWLGLCGTILLAIMVIAVFLFAISTTFAPPPQATLTVLNLAPRASPPQTPPREKPAHEPVQKEERPETPPKRVVTIAPVSPVPAPVPASLPKAAERPAQPEEAALRTFPAPPAPQVASNDAESWEGRVLAQLNKYRRYPRSALLRRRQGVPYVRFVMDRDGNVLSSTLERSSGVVELDREAVSLPERAEPLPKPPGDKPGTTLELVVPVEFFVG</sequence>
<evidence type="ECO:0000256" key="11">
    <source>
        <dbReference type="SAM" id="Phobius"/>
    </source>
</evidence>
<dbReference type="InterPro" id="IPR006260">
    <property type="entry name" value="TonB/TolA_C"/>
</dbReference>
<gene>
    <name evidence="13" type="ORF">Q4610_14560</name>
</gene>
<evidence type="ECO:0000256" key="8">
    <source>
        <dbReference type="ARBA" id="ARBA00022989"/>
    </source>
</evidence>
<evidence type="ECO:0000256" key="5">
    <source>
        <dbReference type="ARBA" id="ARBA00022519"/>
    </source>
</evidence>